<gene>
    <name evidence="2" type="ORF">CVT26_014302</name>
</gene>
<dbReference type="InParanoid" id="A0A409X1X3"/>
<comment type="caution">
    <text evidence="2">The sequence shown here is derived from an EMBL/GenBank/DDBJ whole genome shotgun (WGS) entry which is preliminary data.</text>
</comment>
<reference evidence="2 3" key="1">
    <citation type="journal article" date="2018" name="Evol. Lett.">
        <title>Horizontal gene cluster transfer increased hallucinogenic mushroom diversity.</title>
        <authorList>
            <person name="Reynolds H.T."/>
            <person name="Vijayakumar V."/>
            <person name="Gluck-Thaler E."/>
            <person name="Korotkin H.B."/>
            <person name="Matheny P.B."/>
            <person name="Slot J.C."/>
        </authorList>
    </citation>
    <scope>NUCLEOTIDE SEQUENCE [LARGE SCALE GENOMIC DNA]</scope>
    <source>
        <strain evidence="2 3">SRW20</strain>
    </source>
</reference>
<organism evidence="2 3">
    <name type="scientific">Gymnopilus dilepis</name>
    <dbReference type="NCBI Taxonomy" id="231916"/>
    <lineage>
        <taxon>Eukaryota</taxon>
        <taxon>Fungi</taxon>
        <taxon>Dikarya</taxon>
        <taxon>Basidiomycota</taxon>
        <taxon>Agaricomycotina</taxon>
        <taxon>Agaricomycetes</taxon>
        <taxon>Agaricomycetidae</taxon>
        <taxon>Agaricales</taxon>
        <taxon>Agaricineae</taxon>
        <taxon>Hymenogastraceae</taxon>
        <taxon>Gymnopilus</taxon>
    </lineage>
</organism>
<dbReference type="Proteomes" id="UP000284706">
    <property type="component" value="Unassembled WGS sequence"/>
</dbReference>
<proteinExistence type="predicted"/>
<keyword evidence="3" id="KW-1185">Reference proteome</keyword>
<name>A0A409X1X3_9AGAR</name>
<feature type="coiled-coil region" evidence="1">
    <location>
        <begin position="102"/>
        <end position="129"/>
    </location>
</feature>
<dbReference type="OrthoDB" id="3127089at2759"/>
<evidence type="ECO:0000313" key="2">
    <source>
        <dbReference type="EMBL" id="PPQ84773.1"/>
    </source>
</evidence>
<dbReference type="EMBL" id="NHYE01004410">
    <property type="protein sequence ID" value="PPQ84773.1"/>
    <property type="molecule type" value="Genomic_DNA"/>
</dbReference>
<accession>A0A409X1X3</accession>
<keyword evidence="1" id="KW-0175">Coiled coil</keyword>
<evidence type="ECO:0000256" key="1">
    <source>
        <dbReference type="SAM" id="Coils"/>
    </source>
</evidence>
<protein>
    <submittedName>
        <fullName evidence="2">Uncharacterized protein</fullName>
    </submittedName>
</protein>
<dbReference type="AlphaFoldDB" id="A0A409X1X3"/>
<sequence>MGTFTELAVHCNQFSIVNLHRDHQAATEHRASKAISVVQKRQQRGQAEAQKAHALLEESQVRREAKLSGHQFAAYDLETAVKLSKAVLNVLRADETLTYSKILELKEELSALEDELDEVKRRVEEASCQHGQILLVLQGSAQTA</sequence>
<evidence type="ECO:0000313" key="3">
    <source>
        <dbReference type="Proteomes" id="UP000284706"/>
    </source>
</evidence>